<dbReference type="PROSITE" id="PS50995">
    <property type="entry name" value="HTH_MARR_2"/>
    <property type="match status" value="1"/>
</dbReference>
<dbReference type="Proteomes" id="UP000196594">
    <property type="component" value="Unassembled WGS sequence"/>
</dbReference>
<dbReference type="InterPro" id="IPR036388">
    <property type="entry name" value="WH-like_DNA-bd_sf"/>
</dbReference>
<name>A0ABX3ZDY3_9BACL</name>
<organism evidence="2 3">
    <name type="scientific">Solibacillus kalamii</name>
    <dbReference type="NCBI Taxonomy" id="1748298"/>
    <lineage>
        <taxon>Bacteria</taxon>
        <taxon>Bacillati</taxon>
        <taxon>Bacillota</taxon>
        <taxon>Bacilli</taxon>
        <taxon>Bacillales</taxon>
        <taxon>Caryophanaceae</taxon>
        <taxon>Solibacillus</taxon>
    </lineage>
</organism>
<evidence type="ECO:0000259" key="1">
    <source>
        <dbReference type="PROSITE" id="PS50995"/>
    </source>
</evidence>
<dbReference type="SUPFAM" id="SSF46785">
    <property type="entry name" value="Winged helix' DNA-binding domain"/>
    <property type="match status" value="1"/>
</dbReference>
<gene>
    <name evidence="2" type="ORF">CBM15_15655</name>
</gene>
<dbReference type="Pfam" id="PF12802">
    <property type="entry name" value="MarR_2"/>
    <property type="match status" value="1"/>
</dbReference>
<dbReference type="EMBL" id="NHNT01000012">
    <property type="protein sequence ID" value="OUZ37910.1"/>
    <property type="molecule type" value="Genomic_DNA"/>
</dbReference>
<dbReference type="Gene3D" id="1.10.10.10">
    <property type="entry name" value="Winged helix-like DNA-binding domain superfamily/Winged helix DNA-binding domain"/>
    <property type="match status" value="1"/>
</dbReference>
<reference evidence="2 3" key="1">
    <citation type="journal article" date="2017" name="Int. J. Syst. Evol. Microbiol.">
        <title>Solibacillus kalamii sp. nov., isolated from a high-efficiency particulate arrestance filter system used in the International Space Station.</title>
        <authorList>
            <person name="Checinska Sielaff A."/>
            <person name="Kumar R.M."/>
            <person name="Pal D."/>
            <person name="Mayilraj S."/>
            <person name="Venkateswaran K."/>
        </authorList>
    </citation>
    <scope>NUCLEOTIDE SEQUENCE [LARGE SCALE GENOMIC DNA]</scope>
    <source>
        <strain evidence="2 3">ISSFR-015</strain>
    </source>
</reference>
<dbReference type="InterPro" id="IPR000835">
    <property type="entry name" value="HTH_MarR-typ"/>
</dbReference>
<feature type="domain" description="HTH marR-type" evidence="1">
    <location>
        <begin position="1"/>
        <end position="135"/>
    </location>
</feature>
<proteinExistence type="predicted"/>
<dbReference type="InterPro" id="IPR036390">
    <property type="entry name" value="WH_DNA-bd_sf"/>
</dbReference>
<sequence>MIDFIELLYRQHKHLRQMAEMIWNENNDLHITSSEWFVLKNIYEGYVTVPELVKQLDISKQGVHKFVTSLQEKELITTELIKGSKVQKMAHLTEKGIIIFNESKKMELEIEKMVRDTIGDKEYEMLLEMLKKPLLKI</sequence>
<evidence type="ECO:0000313" key="3">
    <source>
        <dbReference type="Proteomes" id="UP000196594"/>
    </source>
</evidence>
<protein>
    <submittedName>
        <fullName evidence="2">Transcriptional regulator</fullName>
    </submittedName>
</protein>
<dbReference type="RefSeq" id="WP_087618226.1">
    <property type="nucleotide sequence ID" value="NZ_JAFBEY010000009.1"/>
</dbReference>
<keyword evidence="3" id="KW-1185">Reference proteome</keyword>
<accession>A0ABX3ZDY3</accession>
<dbReference type="SMART" id="SM00347">
    <property type="entry name" value="HTH_MARR"/>
    <property type="match status" value="1"/>
</dbReference>
<comment type="caution">
    <text evidence="2">The sequence shown here is derived from an EMBL/GenBank/DDBJ whole genome shotgun (WGS) entry which is preliminary data.</text>
</comment>
<evidence type="ECO:0000313" key="2">
    <source>
        <dbReference type="EMBL" id="OUZ37910.1"/>
    </source>
</evidence>